<gene>
    <name evidence="1" type="ORF">UFOPK3427_01444</name>
    <name evidence="2" type="ORF">UFOPK4112_00857</name>
</gene>
<sequence length="100" mass="10267">MRYPNEYVPSAAVVVVMGFPFPSRTASPVVASINDTTAPGIFGVVAANTALAVPESCDPQSVINGALIEKDCDPGAKVTVVPPESVVVASPRTVDVEPTN</sequence>
<evidence type="ECO:0000313" key="2">
    <source>
        <dbReference type="EMBL" id="CAB5020077.1"/>
    </source>
</evidence>
<protein>
    <submittedName>
        <fullName evidence="2">Unannotated protein</fullName>
    </submittedName>
</protein>
<dbReference type="EMBL" id="CAFBLT010000001">
    <property type="protein sequence ID" value="CAB4879951.1"/>
    <property type="molecule type" value="Genomic_DNA"/>
</dbReference>
<accession>A0A6J7QQZ4</accession>
<organism evidence="2">
    <name type="scientific">freshwater metagenome</name>
    <dbReference type="NCBI Taxonomy" id="449393"/>
    <lineage>
        <taxon>unclassified sequences</taxon>
        <taxon>metagenomes</taxon>
        <taxon>ecological metagenomes</taxon>
    </lineage>
</organism>
<evidence type="ECO:0000313" key="1">
    <source>
        <dbReference type="EMBL" id="CAB4879951.1"/>
    </source>
</evidence>
<reference evidence="2" key="1">
    <citation type="submission" date="2020-05" db="EMBL/GenBank/DDBJ databases">
        <authorList>
            <person name="Chiriac C."/>
            <person name="Salcher M."/>
            <person name="Ghai R."/>
            <person name="Kavagutti S V."/>
        </authorList>
    </citation>
    <scope>NUCLEOTIDE SEQUENCE</scope>
</reference>
<proteinExistence type="predicted"/>
<name>A0A6J7QQZ4_9ZZZZ</name>
<dbReference type="EMBL" id="CAFBPM010000007">
    <property type="protein sequence ID" value="CAB5020077.1"/>
    <property type="molecule type" value="Genomic_DNA"/>
</dbReference>
<dbReference type="AlphaFoldDB" id="A0A6J7QQZ4"/>